<accession>A0A511J2B3</accession>
<dbReference type="Pfam" id="PF21259">
    <property type="entry name" value="Rgg_C"/>
    <property type="match status" value="1"/>
</dbReference>
<dbReference type="Gene3D" id="1.25.40.400">
    <property type="match status" value="1"/>
</dbReference>
<dbReference type="RefSeq" id="WP_010751873.1">
    <property type="nucleotide sequence ID" value="NZ_BJWF01000016.1"/>
</dbReference>
<proteinExistence type="predicted"/>
<dbReference type="GO" id="GO:0003677">
    <property type="term" value="F:DNA binding"/>
    <property type="evidence" value="ECO:0007669"/>
    <property type="project" value="InterPro"/>
</dbReference>
<comment type="caution">
    <text evidence="2">The sequence shown here is derived from an EMBL/GenBank/DDBJ whole genome shotgun (WGS) entry which is preliminary data.</text>
</comment>
<dbReference type="PROSITE" id="PS50943">
    <property type="entry name" value="HTH_CROC1"/>
    <property type="match status" value="1"/>
</dbReference>
<dbReference type="CDD" id="cd00093">
    <property type="entry name" value="HTH_XRE"/>
    <property type="match status" value="1"/>
</dbReference>
<evidence type="ECO:0000313" key="3">
    <source>
        <dbReference type="Proteomes" id="UP000321830"/>
    </source>
</evidence>
<dbReference type="Gene3D" id="1.10.260.40">
    <property type="entry name" value="lambda repressor-like DNA-binding domains"/>
    <property type="match status" value="1"/>
</dbReference>
<dbReference type="Proteomes" id="UP000321830">
    <property type="component" value="Unassembled WGS sequence"/>
</dbReference>
<dbReference type="Pfam" id="PF01381">
    <property type="entry name" value="HTH_3"/>
    <property type="match status" value="1"/>
</dbReference>
<dbReference type="InterPro" id="IPR010057">
    <property type="entry name" value="Transcription_activator_Rgg_C"/>
</dbReference>
<dbReference type="SUPFAM" id="SSF47413">
    <property type="entry name" value="lambda repressor-like DNA-binding domains"/>
    <property type="match status" value="1"/>
</dbReference>
<reference evidence="2 3" key="1">
    <citation type="submission" date="2019-07" db="EMBL/GenBank/DDBJ databases">
        <title>Whole genome shotgun sequence of Enterococcus villorum NBRC 100699.</title>
        <authorList>
            <person name="Hosoyama A."/>
            <person name="Uohara A."/>
            <person name="Ohji S."/>
            <person name="Ichikawa N."/>
        </authorList>
    </citation>
    <scope>NUCLEOTIDE SEQUENCE [LARGE SCALE GENOMIC DNA]</scope>
    <source>
        <strain evidence="2 3">NBRC 100699</strain>
    </source>
</reference>
<dbReference type="SMART" id="SM00530">
    <property type="entry name" value="HTH_XRE"/>
    <property type="match status" value="1"/>
</dbReference>
<dbReference type="InterPro" id="IPR053163">
    <property type="entry name" value="HTH-type_regulator_Rgg"/>
</dbReference>
<gene>
    <name evidence="2" type="primary">ropB</name>
    <name evidence="2" type="ORF">EVI01_14790</name>
</gene>
<evidence type="ECO:0000259" key="1">
    <source>
        <dbReference type="PROSITE" id="PS50943"/>
    </source>
</evidence>
<dbReference type="EMBL" id="BJWF01000016">
    <property type="protein sequence ID" value="GEL92142.1"/>
    <property type="molecule type" value="Genomic_DNA"/>
</dbReference>
<feature type="domain" description="HTH cro/C1-type" evidence="1">
    <location>
        <begin position="7"/>
        <end position="60"/>
    </location>
</feature>
<organism evidence="2 3">
    <name type="scientific">Enterococcus villorum</name>
    <dbReference type="NCBI Taxonomy" id="112904"/>
    <lineage>
        <taxon>Bacteria</taxon>
        <taxon>Bacillati</taxon>
        <taxon>Bacillota</taxon>
        <taxon>Bacilli</taxon>
        <taxon>Lactobacillales</taxon>
        <taxon>Enterococcaceae</taxon>
        <taxon>Enterococcus</taxon>
    </lineage>
</organism>
<sequence>MEIHELLRKIRKDRGFSQKNLAHNITSRESIAKYENGERNIPFTILLEILDRLNVNVDEFLFYLEDDSIERKNIEMNAIMKVNNKEKISSKYHLQKLRKKIAVSNDIADVRNYLIVKTYHWSNGLEDERSLNKKDREYLKILKDYLEKVEEWGRFEMVSFASLLFLFDTAYIRQRISEVNHKLAKIKGNEIFNPVLSYLYHQAFLLMLERKHGHLAKQYLEKFHEMQHESFIVHNSSITYRFYHALILYLERKGRQEKKQILTIMKGLELIGEKQLIEEIRNKLKKFEKIYHITPQFFEELTAYELSFF</sequence>
<dbReference type="NCBIfam" id="TIGR01716">
    <property type="entry name" value="RGG_Cterm"/>
    <property type="match status" value="1"/>
</dbReference>
<dbReference type="AlphaFoldDB" id="A0A511J2B3"/>
<evidence type="ECO:0000313" key="2">
    <source>
        <dbReference type="EMBL" id="GEL92142.1"/>
    </source>
</evidence>
<dbReference type="InterPro" id="IPR001387">
    <property type="entry name" value="Cro/C1-type_HTH"/>
</dbReference>
<dbReference type="InterPro" id="IPR010982">
    <property type="entry name" value="Lambda_DNA-bd_dom_sf"/>
</dbReference>
<dbReference type="PANTHER" id="PTHR37038">
    <property type="entry name" value="TRANSCRIPTIONAL REGULATOR-RELATED"/>
    <property type="match status" value="1"/>
</dbReference>
<protein>
    <submittedName>
        <fullName evidence="2">Putative transcription regulator</fullName>
    </submittedName>
</protein>
<name>A0A511J2B3_9ENTE</name>